<dbReference type="EMBL" id="JBHSMU010000009">
    <property type="protein sequence ID" value="MFC5460170.1"/>
    <property type="molecule type" value="Genomic_DNA"/>
</dbReference>
<evidence type="ECO:0000313" key="1">
    <source>
        <dbReference type="EMBL" id="MFC5460170.1"/>
    </source>
</evidence>
<dbReference type="Proteomes" id="UP001596050">
    <property type="component" value="Unassembled WGS sequence"/>
</dbReference>
<keyword evidence="2" id="KW-1185">Reference proteome</keyword>
<evidence type="ECO:0000313" key="2">
    <source>
        <dbReference type="Proteomes" id="UP001596050"/>
    </source>
</evidence>
<sequence length="209" mass="23806">MTHSLEQLIRTTLLQQQQSTDFYTCSYPHFLSTFARFSETKTWDEEAVILGLSAMYAWMPTTVRSHNPDAIAALPALLNAASPPAELVPVAVRCVNNSLVAGSKFLHLYNPPVYPIADSNTESWLWPGTSTMMARPRAAQRRYFEYMAAVEAVALELKRLAQEWSQQWFGYETTATRALKRSFLTGHRFTAKLLVRKWAVYNDPPLTNW</sequence>
<proteinExistence type="predicted"/>
<dbReference type="RefSeq" id="WP_379782766.1">
    <property type="nucleotide sequence ID" value="NZ_JBHSMU010000009.1"/>
</dbReference>
<gene>
    <name evidence="1" type="ORF">ACFPN5_10170</name>
</gene>
<comment type="caution">
    <text evidence="1">The sequence shown here is derived from an EMBL/GenBank/DDBJ whole genome shotgun (WGS) entry which is preliminary data.</text>
</comment>
<reference evidence="2" key="1">
    <citation type="journal article" date="2019" name="Int. J. Syst. Evol. Microbiol.">
        <title>The Global Catalogue of Microorganisms (GCM) 10K type strain sequencing project: providing services to taxonomists for standard genome sequencing and annotation.</title>
        <authorList>
            <consortium name="The Broad Institute Genomics Platform"/>
            <consortium name="The Broad Institute Genome Sequencing Center for Infectious Disease"/>
            <person name="Wu L."/>
            <person name="Ma J."/>
        </authorList>
    </citation>
    <scope>NUCLEOTIDE SEQUENCE [LARGE SCALE GENOMIC DNA]</scope>
    <source>
        <strain evidence="2">KACC 12649</strain>
    </source>
</reference>
<name>A0ABW0L372_9BURK</name>
<organism evidence="1 2">
    <name type="scientific">Massilia niabensis</name>
    <dbReference type="NCBI Taxonomy" id="544910"/>
    <lineage>
        <taxon>Bacteria</taxon>
        <taxon>Pseudomonadati</taxon>
        <taxon>Pseudomonadota</taxon>
        <taxon>Betaproteobacteria</taxon>
        <taxon>Burkholderiales</taxon>
        <taxon>Oxalobacteraceae</taxon>
        <taxon>Telluria group</taxon>
        <taxon>Massilia</taxon>
    </lineage>
</organism>
<protein>
    <submittedName>
        <fullName evidence="1">Uncharacterized protein</fullName>
    </submittedName>
</protein>
<accession>A0ABW0L372</accession>